<evidence type="ECO:0000313" key="3">
    <source>
        <dbReference type="EMBL" id="ORY46701.1"/>
    </source>
</evidence>
<feature type="compositionally biased region" description="Acidic residues" evidence="2">
    <location>
        <begin position="204"/>
        <end position="218"/>
    </location>
</feature>
<evidence type="ECO:0000313" key="4">
    <source>
        <dbReference type="Proteomes" id="UP000193467"/>
    </source>
</evidence>
<dbReference type="GO" id="GO:0005829">
    <property type="term" value="C:cytosol"/>
    <property type="evidence" value="ECO:0007669"/>
    <property type="project" value="TreeGrafter"/>
</dbReference>
<feature type="compositionally biased region" description="Basic and acidic residues" evidence="2">
    <location>
        <begin position="110"/>
        <end position="127"/>
    </location>
</feature>
<keyword evidence="4" id="KW-1185">Reference proteome</keyword>
<dbReference type="STRING" id="106004.A0A1Y2CI20"/>
<dbReference type="PANTHER" id="PTHR21531">
    <property type="entry name" value="LOW-TEMPERATURE VIABILITY PROTEIN LTV1-RELATED"/>
    <property type="match status" value="1"/>
</dbReference>
<evidence type="ECO:0000256" key="1">
    <source>
        <dbReference type="ARBA" id="ARBA00009078"/>
    </source>
</evidence>
<dbReference type="OrthoDB" id="5852896at2759"/>
<reference evidence="3 4" key="1">
    <citation type="submission" date="2016-07" db="EMBL/GenBank/DDBJ databases">
        <title>Pervasive Adenine N6-methylation of Active Genes in Fungi.</title>
        <authorList>
            <consortium name="DOE Joint Genome Institute"/>
            <person name="Mondo S.J."/>
            <person name="Dannebaum R.O."/>
            <person name="Kuo R.C."/>
            <person name="Labutti K."/>
            <person name="Haridas S."/>
            <person name="Kuo A."/>
            <person name="Salamov A."/>
            <person name="Ahrendt S.R."/>
            <person name="Lipzen A."/>
            <person name="Sullivan W."/>
            <person name="Andreopoulos W.B."/>
            <person name="Clum A."/>
            <person name="Lindquist E."/>
            <person name="Daum C."/>
            <person name="Ramamoorthy G.K."/>
            <person name="Gryganskyi A."/>
            <person name="Culley D."/>
            <person name="Magnuson J.K."/>
            <person name="James T.Y."/>
            <person name="O'Malley M.A."/>
            <person name="Stajich J.E."/>
            <person name="Spatafora J.W."/>
            <person name="Visel A."/>
            <person name="Grigoriev I.V."/>
        </authorList>
    </citation>
    <scope>NUCLEOTIDE SEQUENCE [LARGE SCALE GENOMIC DNA]</scope>
    <source>
        <strain evidence="3 4">62-1032</strain>
    </source>
</reference>
<dbReference type="GO" id="GO:0030688">
    <property type="term" value="C:preribosome, small subunit precursor"/>
    <property type="evidence" value="ECO:0007669"/>
    <property type="project" value="TreeGrafter"/>
</dbReference>
<feature type="compositionally biased region" description="Basic and acidic residues" evidence="2">
    <location>
        <begin position="507"/>
        <end position="547"/>
    </location>
</feature>
<feature type="region of interest" description="Disordered" evidence="2">
    <location>
        <begin position="103"/>
        <end position="142"/>
    </location>
</feature>
<dbReference type="GO" id="GO:0000056">
    <property type="term" value="P:ribosomal small subunit export from nucleus"/>
    <property type="evidence" value="ECO:0007669"/>
    <property type="project" value="TreeGrafter"/>
</dbReference>
<feature type="region of interest" description="Disordered" evidence="2">
    <location>
        <begin position="200"/>
        <end position="294"/>
    </location>
</feature>
<dbReference type="Pfam" id="PF04180">
    <property type="entry name" value="LTV"/>
    <property type="match status" value="1"/>
</dbReference>
<feature type="compositionally biased region" description="Basic and acidic residues" evidence="2">
    <location>
        <begin position="574"/>
        <end position="583"/>
    </location>
</feature>
<accession>A0A1Y2CI20</accession>
<evidence type="ECO:0000256" key="2">
    <source>
        <dbReference type="SAM" id="MobiDB-lite"/>
    </source>
</evidence>
<feature type="compositionally biased region" description="Low complexity" evidence="2">
    <location>
        <begin position="562"/>
        <end position="573"/>
    </location>
</feature>
<sequence length="583" mass="65178">MSLWRKPGTKTFQLVHRSQRDPLINDPDASDRVLKEIDTSQQKKGSSSSKKQTQEDFATNEAELGDAAAYGIYFDDAEYNYMQHLRTVGDHAESYLVEAPVSKKGKGKAARLDDGGFTMKDDAERGQPVDLPEDSLPSHPLDEASYLDITSNKAPTMGLQPDLDPRVREVLEALDDEAYAVDDGEGTDEEEDFFEGIMKGGEVEERDVWEDDDEDVDDVTGGVSRLDVEDDDNLPLEARIARFKAQQGGRGADSDDEDDYSEGGDTIADLKAASARRPPRKGASMAGSQFSMTSSAMFRNEGLRTLDDRFDQIEKLYEEDSDESWGGESDEEDDYVPDLGPPREDLDQIMDDFLSRYEVLGGKMRHVLDPTPGVEGNAGKLDRIRKSLATMDLGEAEEGEDPELAARRIEKAKILAAVERQWKEEAGKKNRIKMEYAKPKERWDCETVLSTYSNVSNHPRLLRVRENGPRPARIRIDEKTGFPVVEGGEEKKDEEEDEEMEEESDDGAPRPETIKRPRGETAEQKKARKEAVKQERASRRAEKKTTKETFGNEFKRQKRIAGKAVAGGAAADIRVGEGVRRLA</sequence>
<comment type="similarity">
    <text evidence="1">Belongs to the LTV1 family.</text>
</comment>
<feature type="region of interest" description="Disordered" evidence="2">
    <location>
        <begin position="472"/>
        <end position="583"/>
    </location>
</feature>
<protein>
    <submittedName>
        <fullName evidence="3">Low temperature viability protein-domain-containing protein</fullName>
    </submittedName>
</protein>
<comment type="caution">
    <text evidence="3">The sequence shown here is derived from an EMBL/GenBank/DDBJ whole genome shotgun (WGS) entry which is preliminary data.</text>
</comment>
<dbReference type="EMBL" id="MCGR01000119">
    <property type="protein sequence ID" value="ORY46701.1"/>
    <property type="molecule type" value="Genomic_DNA"/>
</dbReference>
<dbReference type="FunCoup" id="A0A1Y2CI20">
    <property type="interactions" value="301"/>
</dbReference>
<organism evidence="3 4">
    <name type="scientific">Leucosporidium creatinivorum</name>
    <dbReference type="NCBI Taxonomy" id="106004"/>
    <lineage>
        <taxon>Eukaryota</taxon>
        <taxon>Fungi</taxon>
        <taxon>Dikarya</taxon>
        <taxon>Basidiomycota</taxon>
        <taxon>Pucciniomycotina</taxon>
        <taxon>Microbotryomycetes</taxon>
        <taxon>Leucosporidiales</taxon>
        <taxon>Leucosporidium</taxon>
    </lineage>
</organism>
<gene>
    <name evidence="3" type="ORF">BCR35DRAFT_272793</name>
</gene>
<feature type="region of interest" description="Disordered" evidence="2">
    <location>
        <begin position="14"/>
        <end position="61"/>
    </location>
</feature>
<dbReference type="GO" id="GO:0042274">
    <property type="term" value="P:ribosomal small subunit biogenesis"/>
    <property type="evidence" value="ECO:0007669"/>
    <property type="project" value="InterPro"/>
</dbReference>
<dbReference type="PANTHER" id="PTHR21531:SF0">
    <property type="entry name" value="PROTEIN LTV1 HOMOLOG"/>
    <property type="match status" value="1"/>
</dbReference>
<dbReference type="AlphaFoldDB" id="A0A1Y2CI20"/>
<proteinExistence type="inferred from homology"/>
<feature type="region of interest" description="Disordered" evidence="2">
    <location>
        <begin position="315"/>
        <end position="345"/>
    </location>
</feature>
<dbReference type="GO" id="GO:0005634">
    <property type="term" value="C:nucleus"/>
    <property type="evidence" value="ECO:0007669"/>
    <property type="project" value="TreeGrafter"/>
</dbReference>
<feature type="compositionally biased region" description="Low complexity" evidence="2">
    <location>
        <begin position="39"/>
        <end position="51"/>
    </location>
</feature>
<dbReference type="InterPro" id="IPR007307">
    <property type="entry name" value="Ltv1"/>
</dbReference>
<feature type="compositionally biased region" description="Acidic residues" evidence="2">
    <location>
        <begin position="492"/>
        <end position="506"/>
    </location>
</feature>
<dbReference type="Proteomes" id="UP000193467">
    <property type="component" value="Unassembled WGS sequence"/>
</dbReference>
<feature type="compositionally biased region" description="Acidic residues" evidence="2">
    <location>
        <begin position="319"/>
        <end position="336"/>
    </location>
</feature>
<feature type="compositionally biased region" description="Basic and acidic residues" evidence="2">
    <location>
        <begin position="29"/>
        <end position="38"/>
    </location>
</feature>
<name>A0A1Y2CI20_9BASI</name>
<dbReference type="InParanoid" id="A0A1Y2CI20"/>